<evidence type="ECO:0000313" key="2">
    <source>
        <dbReference type="Proteomes" id="UP001267290"/>
    </source>
</evidence>
<keyword evidence="2" id="KW-1185">Reference proteome</keyword>
<sequence length="32" mass="3604">MTGVIAGLVVCMFVFVIRETLMHTGDEDLENY</sequence>
<reference evidence="1 2" key="1">
    <citation type="submission" date="2023-07" db="EMBL/GenBank/DDBJ databases">
        <title>Sorghum-associated microbial communities from plants grown in Nebraska, USA.</title>
        <authorList>
            <person name="Schachtman D."/>
        </authorList>
    </citation>
    <scope>NUCLEOTIDE SEQUENCE [LARGE SCALE GENOMIC DNA]</scope>
    <source>
        <strain evidence="1 2">CC258</strain>
    </source>
</reference>
<accession>A0ABU1P2Z4</accession>
<protein>
    <submittedName>
        <fullName evidence="1">Uncharacterized protein</fullName>
    </submittedName>
</protein>
<comment type="caution">
    <text evidence="1">The sequence shown here is derived from an EMBL/GenBank/DDBJ whole genome shotgun (WGS) entry which is preliminary data.</text>
</comment>
<dbReference type="Proteomes" id="UP001267290">
    <property type="component" value="Unassembled WGS sequence"/>
</dbReference>
<evidence type="ECO:0000313" key="1">
    <source>
        <dbReference type="EMBL" id="MDR6554105.1"/>
    </source>
</evidence>
<name>A0ABU1P2Z4_9BACL</name>
<organism evidence="1 2">
    <name type="scientific">Paenibacillus qinlingensis</name>
    <dbReference type="NCBI Taxonomy" id="1837343"/>
    <lineage>
        <taxon>Bacteria</taxon>
        <taxon>Bacillati</taxon>
        <taxon>Bacillota</taxon>
        <taxon>Bacilli</taxon>
        <taxon>Bacillales</taxon>
        <taxon>Paenibacillaceae</taxon>
        <taxon>Paenibacillus</taxon>
    </lineage>
</organism>
<gene>
    <name evidence="1" type="ORF">J2736_005320</name>
</gene>
<proteinExistence type="predicted"/>
<dbReference type="EMBL" id="JAVDSB010000014">
    <property type="protein sequence ID" value="MDR6554105.1"/>
    <property type="molecule type" value="Genomic_DNA"/>
</dbReference>